<reference evidence="1" key="2">
    <citation type="submission" date="2023-05" db="EMBL/GenBank/DDBJ databases">
        <authorList>
            <person name="Schelkunov M.I."/>
        </authorList>
    </citation>
    <scope>NUCLEOTIDE SEQUENCE</scope>
    <source>
        <strain evidence="1">Hsosn_3</strain>
        <tissue evidence="1">Leaf</tissue>
    </source>
</reference>
<organism evidence="1 2">
    <name type="scientific">Heracleum sosnowskyi</name>
    <dbReference type="NCBI Taxonomy" id="360622"/>
    <lineage>
        <taxon>Eukaryota</taxon>
        <taxon>Viridiplantae</taxon>
        <taxon>Streptophyta</taxon>
        <taxon>Embryophyta</taxon>
        <taxon>Tracheophyta</taxon>
        <taxon>Spermatophyta</taxon>
        <taxon>Magnoliopsida</taxon>
        <taxon>eudicotyledons</taxon>
        <taxon>Gunneridae</taxon>
        <taxon>Pentapetalae</taxon>
        <taxon>asterids</taxon>
        <taxon>campanulids</taxon>
        <taxon>Apiales</taxon>
        <taxon>Apiaceae</taxon>
        <taxon>Apioideae</taxon>
        <taxon>apioid superclade</taxon>
        <taxon>Tordylieae</taxon>
        <taxon>Tordyliinae</taxon>
        <taxon>Heracleum</taxon>
    </lineage>
</organism>
<comment type="caution">
    <text evidence="1">The sequence shown here is derived from an EMBL/GenBank/DDBJ whole genome shotgun (WGS) entry which is preliminary data.</text>
</comment>
<reference evidence="1" key="1">
    <citation type="submission" date="2023-02" db="EMBL/GenBank/DDBJ databases">
        <title>Genome of toxic invasive species Heracleum sosnowskyi carries increased number of genes despite the absence of recent whole-genome duplications.</title>
        <authorList>
            <person name="Schelkunov M."/>
            <person name="Shtratnikova V."/>
            <person name="Makarenko M."/>
            <person name="Klepikova A."/>
            <person name="Omelchenko D."/>
            <person name="Novikova G."/>
            <person name="Obukhova E."/>
            <person name="Bogdanov V."/>
            <person name="Penin A."/>
            <person name="Logacheva M."/>
        </authorList>
    </citation>
    <scope>NUCLEOTIDE SEQUENCE</scope>
    <source>
        <strain evidence="1">Hsosn_3</strain>
        <tissue evidence="1">Leaf</tissue>
    </source>
</reference>
<gene>
    <name evidence="1" type="ORF">POM88_051360</name>
</gene>
<dbReference type="AlphaFoldDB" id="A0AAD8H0A8"/>
<sequence>MAIIKLLRSVVKKPLVTMSTRSFSKYLPISKPSSTPLDIPILATFNMDTITPESYKHEFESVLSHFSVLRPDEPYRVVRPANKACVDSYFNIKFQHGSNHFLGLYGFFDYWPLAVQSGSKMLVINQTNLKDVLPQIFMSRDVVFLPVGFSGYRTRFIGLGIACMIENKGCCVDAMYMKVYKLFCWLCEGIHVFERRGGARGLGYVTSLHAYTDKSRLMGPQIIADDALNP</sequence>
<name>A0AAD8H0A8_9APIA</name>
<dbReference type="EMBL" id="JAUIZM010000011">
    <property type="protein sequence ID" value="KAK1358104.1"/>
    <property type="molecule type" value="Genomic_DNA"/>
</dbReference>
<dbReference type="Proteomes" id="UP001237642">
    <property type="component" value="Unassembled WGS sequence"/>
</dbReference>
<evidence type="ECO:0000313" key="1">
    <source>
        <dbReference type="EMBL" id="KAK1358104.1"/>
    </source>
</evidence>
<protein>
    <submittedName>
        <fullName evidence="1">Uncharacterized protein</fullName>
    </submittedName>
</protein>
<evidence type="ECO:0000313" key="2">
    <source>
        <dbReference type="Proteomes" id="UP001237642"/>
    </source>
</evidence>
<accession>A0AAD8H0A8</accession>
<keyword evidence="2" id="KW-1185">Reference proteome</keyword>
<proteinExistence type="predicted"/>